<evidence type="ECO:0000313" key="1">
    <source>
        <dbReference type="Proteomes" id="UP000887576"/>
    </source>
</evidence>
<accession>A0AC34QE02</accession>
<reference evidence="2" key="1">
    <citation type="submission" date="2022-11" db="UniProtKB">
        <authorList>
            <consortium name="WormBaseParasite"/>
        </authorList>
    </citation>
    <scope>IDENTIFICATION</scope>
</reference>
<evidence type="ECO:0000313" key="2">
    <source>
        <dbReference type="WBParaSite" id="JU765_v2.g15574.t1"/>
    </source>
</evidence>
<sequence length="880" mass="98966">MNPNSWIQFLIFLVSITATSCWQLRISPPSTQLERLATGTDLYLVCQVREDEIEGNKDNVEVSWFKDNTRMTKQKIRKNGYIQASLAFVQPSKGDSGEYTCKATANDETQEEKVSVVFYERAGFVNTENVQHPQEGEDAKIHCETKGDRLDELFWLKNGQYLTDADERGYKFEDDDHTLIIPNFDSEQDDGNYSCNVVQFAQIYTYDISVTAFAKPIITVFDIPEGNYGYEEQNAVFKCQATGKPTPVYKWFKHQEDGKIVEIVAADKYKIDDGLLEINYLTESDAGDYQCEAINDIGNVTRAAKLMIHKKPRIDEIEDVMTKLGETVELVCKINSESDITDAYFMFNKQKYAPVYIPTPSVPYETDAKSEEISTEQNEEVPEPTEAVIEQEGTTDDVFEEDGEENDESESRKKRSVADENIVVEWKEDKTLVLTINNVQMNNMGRYSCHAQNMAGYGHDSAKVLVKHSPKFTNVSAKYIRRKIGDYANIFCEVSAVPVATLKIERNGKKVYGNGVSVIIDETPSKINLTFKNLSESDFGTYQCSAENSEGSAEPAVIDLVEIKHPKNPESIICTEQIYPNFAVCQMIGYSDQRGEWPTHFEVYLAQSSVLPSNDYDWENKATVEEVQFADGSIKIAGLSPTSTYFARFRAVNEAGREDLTGIVQFETTVPWTPEQVNDVVIDCPDVCSINWTAPNDRGAPITGYKLVFTDMSGVVNVDEESQEVTIAPTSSEEEAAENEETVEEADKSEQIIIEVGPDNLHVDLPQLLPLHNYKVEIFAVNDKGESEAAEYFFRTTEKSGLATLFPLPNWFIIFLIIAVIVLFALSIDAFCCKTRQCGILACITSHVRNRRSRIPKDLEQGTINAENSVLLAGKNSNEH</sequence>
<name>A0AC34QE02_9BILA</name>
<organism evidence="1 2">
    <name type="scientific">Panagrolaimus sp. JU765</name>
    <dbReference type="NCBI Taxonomy" id="591449"/>
    <lineage>
        <taxon>Eukaryota</taxon>
        <taxon>Metazoa</taxon>
        <taxon>Ecdysozoa</taxon>
        <taxon>Nematoda</taxon>
        <taxon>Chromadorea</taxon>
        <taxon>Rhabditida</taxon>
        <taxon>Tylenchina</taxon>
        <taxon>Panagrolaimomorpha</taxon>
        <taxon>Panagrolaimoidea</taxon>
        <taxon>Panagrolaimidae</taxon>
        <taxon>Panagrolaimus</taxon>
    </lineage>
</organism>
<protein>
    <submittedName>
        <fullName evidence="2">Uncharacterized protein</fullName>
    </submittedName>
</protein>
<dbReference type="WBParaSite" id="JU765_v2.g15574.t1">
    <property type="protein sequence ID" value="JU765_v2.g15574.t1"/>
    <property type="gene ID" value="JU765_v2.g15574"/>
</dbReference>
<dbReference type="Proteomes" id="UP000887576">
    <property type="component" value="Unplaced"/>
</dbReference>
<proteinExistence type="predicted"/>